<accession>A0A834AZK0</accession>
<name>A0A834AZK0_9CHIR</name>
<dbReference type="AlphaFoldDB" id="A0A834AZK0"/>
<sequence length="128" mass="14263">MEVLPQFLQAAGATFSHWHHNSGEKTVHSSPWGIIATQNLAKLLLRTFSSSSQHSPTGPLFSHLINHLQVEYPFCIVSDAPGGAYLWKGLLIANADKIFKSQRPLSQTLLVEFSTQYPISLGEFLTWE</sequence>
<dbReference type="Proteomes" id="UP000664940">
    <property type="component" value="Unassembled WGS sequence"/>
</dbReference>
<protein>
    <submittedName>
        <fullName evidence="1">Uncharacterized protein</fullName>
    </submittedName>
</protein>
<proteinExistence type="predicted"/>
<comment type="caution">
    <text evidence="1">The sequence shown here is derived from an EMBL/GenBank/DDBJ whole genome shotgun (WGS) entry which is preliminary data.</text>
</comment>
<evidence type="ECO:0000313" key="2">
    <source>
        <dbReference type="Proteomes" id="UP000664940"/>
    </source>
</evidence>
<gene>
    <name evidence="1" type="ORF">HJG60_010195</name>
</gene>
<dbReference type="EMBL" id="JABVXQ010000003">
    <property type="protein sequence ID" value="KAF6119789.1"/>
    <property type="molecule type" value="Genomic_DNA"/>
</dbReference>
<reference evidence="1 2" key="1">
    <citation type="journal article" date="2020" name="Nature">
        <title>Six reference-quality genomes reveal evolution of bat adaptations.</title>
        <authorList>
            <person name="Jebb D."/>
            <person name="Huang Z."/>
            <person name="Pippel M."/>
            <person name="Hughes G.M."/>
            <person name="Lavrichenko K."/>
            <person name="Devanna P."/>
            <person name="Winkler S."/>
            <person name="Jermiin L.S."/>
            <person name="Skirmuntt E.C."/>
            <person name="Katzourakis A."/>
            <person name="Burkitt-Gray L."/>
            <person name="Ray D.A."/>
            <person name="Sullivan K.A.M."/>
            <person name="Roscito J.G."/>
            <person name="Kirilenko B.M."/>
            <person name="Davalos L.M."/>
            <person name="Corthals A.P."/>
            <person name="Power M.L."/>
            <person name="Jones G."/>
            <person name="Ransome R.D."/>
            <person name="Dechmann D.K.N."/>
            <person name="Locatelli A.G."/>
            <person name="Puechmaille S.J."/>
            <person name="Fedrigo O."/>
            <person name="Jarvis E.D."/>
            <person name="Hiller M."/>
            <person name="Vernes S.C."/>
            <person name="Myers E.W."/>
            <person name="Teeling E.C."/>
        </authorList>
    </citation>
    <scope>NUCLEOTIDE SEQUENCE [LARGE SCALE GENOMIC DNA]</scope>
    <source>
        <strain evidence="1">Bat1K_MPI-CBG_1</strain>
    </source>
</reference>
<evidence type="ECO:0000313" key="1">
    <source>
        <dbReference type="EMBL" id="KAF6119789.1"/>
    </source>
</evidence>
<organism evidence="1 2">
    <name type="scientific">Phyllostomus discolor</name>
    <name type="common">pale spear-nosed bat</name>
    <dbReference type="NCBI Taxonomy" id="89673"/>
    <lineage>
        <taxon>Eukaryota</taxon>
        <taxon>Metazoa</taxon>
        <taxon>Chordata</taxon>
        <taxon>Craniata</taxon>
        <taxon>Vertebrata</taxon>
        <taxon>Euteleostomi</taxon>
        <taxon>Mammalia</taxon>
        <taxon>Eutheria</taxon>
        <taxon>Laurasiatheria</taxon>
        <taxon>Chiroptera</taxon>
        <taxon>Yangochiroptera</taxon>
        <taxon>Phyllostomidae</taxon>
        <taxon>Phyllostominae</taxon>
        <taxon>Phyllostomus</taxon>
    </lineage>
</organism>